<feature type="transmembrane region" description="Helical" evidence="1">
    <location>
        <begin position="119"/>
        <end position="140"/>
    </location>
</feature>
<dbReference type="RefSeq" id="WP_235683090.1">
    <property type="nucleotide sequence ID" value="NZ_AP022565.1"/>
</dbReference>
<dbReference type="KEGG" id="malv:MALV_30990"/>
<keyword evidence="1" id="KW-0812">Transmembrane</keyword>
<dbReference type="Proteomes" id="UP000466906">
    <property type="component" value="Chromosome"/>
</dbReference>
<gene>
    <name evidence="2" type="ORF">MALV_30990</name>
</gene>
<keyword evidence="1" id="KW-1133">Transmembrane helix</keyword>
<keyword evidence="3" id="KW-1185">Reference proteome</keyword>
<keyword evidence="1" id="KW-0472">Membrane</keyword>
<reference evidence="2 3" key="1">
    <citation type="journal article" date="2019" name="Emerg. Microbes Infect.">
        <title>Comprehensive subspecies identification of 175 nontuberculous mycobacteria species based on 7547 genomic profiles.</title>
        <authorList>
            <person name="Matsumoto Y."/>
            <person name="Kinjo T."/>
            <person name="Motooka D."/>
            <person name="Nabeya D."/>
            <person name="Jung N."/>
            <person name="Uechi K."/>
            <person name="Horii T."/>
            <person name="Iida T."/>
            <person name="Fujita J."/>
            <person name="Nakamura S."/>
        </authorList>
    </citation>
    <scope>NUCLEOTIDE SEQUENCE [LARGE SCALE GENOMIC DNA]</scope>
    <source>
        <strain evidence="2 3">JCM 12272</strain>
    </source>
</reference>
<proteinExistence type="predicted"/>
<evidence type="ECO:0000313" key="3">
    <source>
        <dbReference type="Proteomes" id="UP000466906"/>
    </source>
</evidence>
<feature type="transmembrane region" description="Helical" evidence="1">
    <location>
        <begin position="29"/>
        <end position="53"/>
    </location>
</feature>
<accession>A0A6N4UWF1</accession>
<dbReference type="EMBL" id="AP022565">
    <property type="protein sequence ID" value="BBX27974.1"/>
    <property type="molecule type" value="Genomic_DNA"/>
</dbReference>
<feature type="transmembrane region" description="Helical" evidence="1">
    <location>
        <begin position="160"/>
        <end position="180"/>
    </location>
</feature>
<evidence type="ECO:0000313" key="2">
    <source>
        <dbReference type="EMBL" id="BBX27974.1"/>
    </source>
</evidence>
<name>A0A6N4UWF1_9MYCO</name>
<feature type="transmembrane region" description="Helical" evidence="1">
    <location>
        <begin position="65"/>
        <end position="98"/>
    </location>
</feature>
<organism evidence="2 3">
    <name type="scientific">Mycolicibacterium alvei</name>
    <dbReference type="NCBI Taxonomy" id="67081"/>
    <lineage>
        <taxon>Bacteria</taxon>
        <taxon>Bacillati</taxon>
        <taxon>Actinomycetota</taxon>
        <taxon>Actinomycetes</taxon>
        <taxon>Mycobacteriales</taxon>
        <taxon>Mycobacteriaceae</taxon>
        <taxon>Mycolicibacterium</taxon>
    </lineage>
</organism>
<evidence type="ECO:0000256" key="1">
    <source>
        <dbReference type="SAM" id="Phobius"/>
    </source>
</evidence>
<protein>
    <submittedName>
        <fullName evidence="2">Uncharacterized protein</fullName>
    </submittedName>
</protein>
<sequence length="308" mass="32697">MSFRRARSVMSAEIAAIRRSDPDLDPGDIAGFTFPILVRVLGVCVVGAVPLLVVRNSQSENSQLVPAIASFALVLICAAVVTWLISIVLSGLVVMVLYRTRPAASSKLVMNVLTASFIRINEATSALMLLALLTGLLSLAAGLPTRMDDELANSVIDDLLAAQIGVLLVALGCAFIVESIRSAAHIVDDQSLLLAWPWALLIASLAWVLGTAFGPFEATRMLTILLHEWLPAVVDGRPSAQVIAEVATPAARWWVAFGPLPIIATIWAYQAHRHGGFLAIRQFFEGPSPIAGPVAGPDAPRDSEDPAG</sequence>
<dbReference type="AlphaFoldDB" id="A0A6N4UWF1"/>
<feature type="transmembrane region" description="Helical" evidence="1">
    <location>
        <begin position="192"/>
        <end position="213"/>
    </location>
</feature>